<accession>A0A667GX53</accession>
<protein>
    <submittedName>
        <fullName evidence="1">Keratin associated protein 22-1</fullName>
    </submittedName>
</protein>
<organism evidence="1 2">
    <name type="scientific">Lynx canadensis</name>
    <name type="common">Canada lynx</name>
    <name type="synonym">Felis canadensis</name>
    <dbReference type="NCBI Taxonomy" id="61383"/>
    <lineage>
        <taxon>Eukaryota</taxon>
        <taxon>Metazoa</taxon>
        <taxon>Chordata</taxon>
        <taxon>Craniata</taxon>
        <taxon>Vertebrata</taxon>
        <taxon>Euteleostomi</taxon>
        <taxon>Mammalia</taxon>
        <taxon>Eutheria</taxon>
        <taxon>Laurasiatheria</taxon>
        <taxon>Carnivora</taxon>
        <taxon>Feliformia</taxon>
        <taxon>Felidae</taxon>
        <taxon>Felinae</taxon>
        <taxon>Lynx</taxon>
    </lineage>
</organism>
<reference evidence="1" key="2">
    <citation type="submission" date="2025-09" db="UniProtKB">
        <authorList>
            <consortium name="Ensembl"/>
        </authorList>
    </citation>
    <scope>IDENTIFICATION</scope>
</reference>
<dbReference type="Ensembl" id="ENSLCNT00005013528.1">
    <property type="protein sequence ID" value="ENSLCNP00005012072.1"/>
    <property type="gene ID" value="ENSLCNG00005007912.1"/>
</dbReference>
<dbReference type="PANTHER" id="PTHR39653">
    <property type="entry name" value="KERATIN-ASSOCIATED PROTEIN 20-2"/>
    <property type="match status" value="1"/>
</dbReference>
<proteinExistence type="predicted"/>
<dbReference type="AlphaFoldDB" id="A0A667GX53"/>
<dbReference type="InterPro" id="IPR052878">
    <property type="entry name" value="KRTAP_matrix"/>
</dbReference>
<keyword evidence="2" id="KW-1185">Reference proteome</keyword>
<evidence type="ECO:0000313" key="2">
    <source>
        <dbReference type="Proteomes" id="UP000472241"/>
    </source>
</evidence>
<reference evidence="1" key="1">
    <citation type="submission" date="2025-08" db="UniProtKB">
        <authorList>
            <consortium name="Ensembl"/>
        </authorList>
    </citation>
    <scope>IDENTIFICATION</scope>
</reference>
<dbReference type="PANTHER" id="PTHR39653:SF6">
    <property type="entry name" value="KERATIN-ASSOCIATED PROTEIN 20-2"/>
    <property type="match status" value="1"/>
</dbReference>
<sequence length="46" mass="5266">MSFYSNYYDGLSYGHGGLGYGYYSGYGYASYRPCCYGRFWSSGFFS</sequence>
<dbReference type="Proteomes" id="UP000472241">
    <property type="component" value="Unplaced"/>
</dbReference>
<evidence type="ECO:0000313" key="1">
    <source>
        <dbReference type="Ensembl" id="ENSLCNP00005012072.1"/>
    </source>
</evidence>
<name>A0A667GX53_LYNCA</name>